<dbReference type="PANTHER" id="PTHR43591">
    <property type="entry name" value="METHYLTRANSFERASE"/>
    <property type="match status" value="1"/>
</dbReference>
<keyword evidence="2" id="KW-0489">Methyltransferase</keyword>
<reference evidence="2 3" key="1">
    <citation type="journal article" date="2018" name="Aquat. Microb. Ecol.">
        <title>Gammaproteobacterial methanotrophs dominate.</title>
        <authorList>
            <person name="Rissanen A.J."/>
            <person name="Saarenheimo J."/>
            <person name="Tiirola M."/>
            <person name="Peura S."/>
            <person name="Aalto S.L."/>
            <person name="Karvinen A."/>
            <person name="Nykanen H."/>
        </authorList>
    </citation>
    <scope>NUCLEOTIDE SEQUENCE [LARGE SCALE GENOMIC DNA]</scope>
    <source>
        <strain evidence="2">AMbin10</strain>
    </source>
</reference>
<keyword evidence="2" id="KW-0808">Transferase</keyword>
<protein>
    <submittedName>
        <fullName evidence="2">Class I SAM-dependent methyltransferase</fullName>
    </submittedName>
</protein>
<name>A0A2W4TGB0_9GAMM</name>
<dbReference type="InterPro" id="IPR029063">
    <property type="entry name" value="SAM-dependent_MTases_sf"/>
</dbReference>
<dbReference type="CDD" id="cd02440">
    <property type="entry name" value="AdoMet_MTases"/>
    <property type="match status" value="1"/>
</dbReference>
<feature type="domain" description="Methyltransferase" evidence="1">
    <location>
        <begin position="109"/>
        <end position="202"/>
    </location>
</feature>
<evidence type="ECO:0000313" key="2">
    <source>
        <dbReference type="EMBL" id="PZN81697.1"/>
    </source>
</evidence>
<dbReference type="Pfam" id="PF13649">
    <property type="entry name" value="Methyltransf_25"/>
    <property type="match status" value="1"/>
</dbReference>
<dbReference type="Gene3D" id="3.40.50.150">
    <property type="entry name" value="Vaccinia Virus protein VP39"/>
    <property type="match status" value="1"/>
</dbReference>
<dbReference type="GO" id="GO:0032259">
    <property type="term" value="P:methylation"/>
    <property type="evidence" value="ECO:0007669"/>
    <property type="project" value="UniProtKB-KW"/>
</dbReference>
<dbReference type="SUPFAM" id="SSF53335">
    <property type="entry name" value="S-adenosyl-L-methionine-dependent methyltransferases"/>
    <property type="match status" value="1"/>
</dbReference>
<dbReference type="EMBL" id="QJPH01000259">
    <property type="protein sequence ID" value="PZN81697.1"/>
    <property type="molecule type" value="Genomic_DNA"/>
</dbReference>
<dbReference type="InterPro" id="IPR041698">
    <property type="entry name" value="Methyltransf_25"/>
</dbReference>
<evidence type="ECO:0000313" key="3">
    <source>
        <dbReference type="Proteomes" id="UP000249396"/>
    </source>
</evidence>
<dbReference type="GO" id="GO:0008168">
    <property type="term" value="F:methyltransferase activity"/>
    <property type="evidence" value="ECO:0007669"/>
    <property type="project" value="UniProtKB-KW"/>
</dbReference>
<organism evidence="2 3">
    <name type="scientific">Candidatus Methylumidiphilus alinenensis</name>
    <dbReference type="NCBI Taxonomy" id="2202197"/>
    <lineage>
        <taxon>Bacteria</taxon>
        <taxon>Pseudomonadati</taxon>
        <taxon>Pseudomonadota</taxon>
        <taxon>Gammaproteobacteria</taxon>
        <taxon>Methylococcales</taxon>
        <taxon>Candidatus Methylumidiphilus</taxon>
    </lineage>
</organism>
<dbReference type="PANTHER" id="PTHR43591:SF110">
    <property type="entry name" value="RHODANESE DOMAIN-CONTAINING PROTEIN"/>
    <property type="match status" value="1"/>
</dbReference>
<evidence type="ECO:0000259" key="1">
    <source>
        <dbReference type="Pfam" id="PF13649"/>
    </source>
</evidence>
<gene>
    <name evidence="2" type="ORF">DM484_07860</name>
</gene>
<accession>A0A2W4TGB0</accession>
<dbReference type="AlphaFoldDB" id="A0A2W4TGB0"/>
<sequence length="260" mass="28554">MTTVPTQFDAMAWITNGEPEPEKLSQVLEAATCEEMLARYKEVEAIYNKSEYEIICLWLLAAKDTADRGARYGQIAHLYETITDGIGMMDGVALAASYVAKYVAKDARILDVAAGTGSMGKFLFNEHGYRNLEALDISPGMLEEARKKNVYTAFYQKALGEPWDFADGEFDATTCINMLPDPTAVSVDVAFNEPIRVTKPGGYVIFTLIVTGAEKLGYLDKLAELEAAGQWKSVDVSEALDAGAGWSEPLTPRTYVYQVL</sequence>
<proteinExistence type="predicted"/>
<comment type="caution">
    <text evidence="2">The sequence shown here is derived from an EMBL/GenBank/DDBJ whole genome shotgun (WGS) entry which is preliminary data.</text>
</comment>
<dbReference type="Proteomes" id="UP000249396">
    <property type="component" value="Unassembled WGS sequence"/>
</dbReference>